<dbReference type="RefSeq" id="WP_213411787.1">
    <property type="nucleotide sequence ID" value="NZ_BOVK01000022.1"/>
</dbReference>
<dbReference type="PANTHER" id="PTHR30614:SF0">
    <property type="entry name" value="L-CYSTINE TRANSPORT SYSTEM PERMEASE PROTEIN TCYL"/>
    <property type="match status" value="1"/>
</dbReference>
<feature type="transmembrane region" description="Helical" evidence="8">
    <location>
        <begin position="189"/>
        <end position="207"/>
    </location>
</feature>
<evidence type="ECO:0000256" key="2">
    <source>
        <dbReference type="ARBA" id="ARBA00022448"/>
    </source>
</evidence>
<evidence type="ECO:0000313" key="10">
    <source>
        <dbReference type="EMBL" id="GIQ68973.1"/>
    </source>
</evidence>
<dbReference type="PANTHER" id="PTHR30614">
    <property type="entry name" value="MEMBRANE COMPONENT OF AMINO ACID ABC TRANSPORTER"/>
    <property type="match status" value="1"/>
</dbReference>
<dbReference type="InterPro" id="IPR000515">
    <property type="entry name" value="MetI-like"/>
</dbReference>
<evidence type="ECO:0000256" key="8">
    <source>
        <dbReference type="RuleBase" id="RU363032"/>
    </source>
</evidence>
<dbReference type="AlphaFoldDB" id="A0A8J4H5Q2"/>
<comment type="similarity">
    <text evidence="8">Belongs to the binding-protein-dependent transport system permease family.</text>
</comment>
<feature type="transmembrane region" description="Helical" evidence="8">
    <location>
        <begin position="22"/>
        <end position="42"/>
    </location>
</feature>
<proteinExistence type="inferred from homology"/>
<dbReference type="PROSITE" id="PS50928">
    <property type="entry name" value="ABC_TM1"/>
    <property type="match status" value="1"/>
</dbReference>
<dbReference type="InterPro" id="IPR035906">
    <property type="entry name" value="MetI-like_sf"/>
</dbReference>
<accession>A0A8J4H5Q2</accession>
<evidence type="ECO:0000256" key="3">
    <source>
        <dbReference type="ARBA" id="ARBA00022475"/>
    </source>
</evidence>
<dbReference type="GO" id="GO:0022857">
    <property type="term" value="F:transmembrane transporter activity"/>
    <property type="evidence" value="ECO:0007669"/>
    <property type="project" value="InterPro"/>
</dbReference>
<dbReference type="Gene3D" id="1.10.3720.10">
    <property type="entry name" value="MetI-like"/>
    <property type="match status" value="1"/>
</dbReference>
<feature type="domain" description="ABC transmembrane type-1" evidence="9">
    <location>
        <begin position="18"/>
        <end position="207"/>
    </location>
</feature>
<evidence type="ECO:0000259" key="9">
    <source>
        <dbReference type="PROSITE" id="PS50928"/>
    </source>
</evidence>
<protein>
    <submittedName>
        <fullName evidence="10">Ectoine/hydroxyectoine ABC transporter permease subunit EhuD</fullName>
    </submittedName>
</protein>
<keyword evidence="2 8" id="KW-0813">Transport</keyword>
<keyword evidence="6 8" id="KW-1133">Transmembrane helix</keyword>
<dbReference type="GO" id="GO:0006865">
    <property type="term" value="P:amino acid transport"/>
    <property type="evidence" value="ECO:0007669"/>
    <property type="project" value="UniProtKB-KW"/>
</dbReference>
<dbReference type="CDD" id="cd06261">
    <property type="entry name" value="TM_PBP2"/>
    <property type="match status" value="1"/>
</dbReference>
<comment type="subcellular location">
    <subcellularLocation>
        <location evidence="1 8">Cell membrane</location>
        <topology evidence="1 8">Multi-pass membrane protein</topology>
    </subcellularLocation>
</comment>
<dbReference type="InterPro" id="IPR043429">
    <property type="entry name" value="ArtM/GltK/GlnP/TcyL/YhdX-like"/>
</dbReference>
<dbReference type="GO" id="GO:0043190">
    <property type="term" value="C:ATP-binding cassette (ABC) transporter complex"/>
    <property type="evidence" value="ECO:0007669"/>
    <property type="project" value="InterPro"/>
</dbReference>
<name>A0A8J4H5Q2_9BACL</name>
<feature type="transmembrane region" description="Helical" evidence="8">
    <location>
        <begin position="80"/>
        <end position="99"/>
    </location>
</feature>
<dbReference type="SUPFAM" id="SSF161098">
    <property type="entry name" value="MetI-like"/>
    <property type="match status" value="1"/>
</dbReference>
<feature type="transmembrane region" description="Helical" evidence="8">
    <location>
        <begin position="54"/>
        <end position="74"/>
    </location>
</feature>
<organism evidence="10 11">
    <name type="scientific">Xylanibacillus composti</name>
    <dbReference type="NCBI Taxonomy" id="1572762"/>
    <lineage>
        <taxon>Bacteria</taxon>
        <taxon>Bacillati</taxon>
        <taxon>Bacillota</taxon>
        <taxon>Bacilli</taxon>
        <taxon>Bacillales</taxon>
        <taxon>Paenibacillaceae</taxon>
        <taxon>Xylanibacillus</taxon>
    </lineage>
</organism>
<evidence type="ECO:0000313" key="11">
    <source>
        <dbReference type="Proteomes" id="UP000677918"/>
    </source>
</evidence>
<evidence type="ECO:0000256" key="7">
    <source>
        <dbReference type="ARBA" id="ARBA00023136"/>
    </source>
</evidence>
<reference evidence="10" key="1">
    <citation type="submission" date="2021-04" db="EMBL/GenBank/DDBJ databases">
        <title>Draft genome sequence of Xylanibacillus composti strain K13.</title>
        <authorList>
            <person name="Uke A."/>
            <person name="Chhe C."/>
            <person name="Baramee S."/>
            <person name="Kosugi A."/>
        </authorList>
    </citation>
    <scope>NUCLEOTIDE SEQUENCE</scope>
    <source>
        <strain evidence="10">K13</strain>
    </source>
</reference>
<dbReference type="InterPro" id="IPR014341">
    <property type="entry name" value="Ectoine_EhuD"/>
</dbReference>
<keyword evidence="5" id="KW-0029">Amino-acid transport</keyword>
<keyword evidence="11" id="KW-1185">Reference proteome</keyword>
<dbReference type="Pfam" id="PF00528">
    <property type="entry name" value="BPD_transp_1"/>
    <property type="match status" value="1"/>
</dbReference>
<keyword evidence="3" id="KW-1003">Cell membrane</keyword>
<dbReference type="EMBL" id="BOVK01000022">
    <property type="protein sequence ID" value="GIQ68973.1"/>
    <property type="molecule type" value="Genomic_DNA"/>
</dbReference>
<evidence type="ECO:0000256" key="6">
    <source>
        <dbReference type="ARBA" id="ARBA00022989"/>
    </source>
</evidence>
<sequence length="220" mass="24626">MWDWNYAWSILPDLLQGLVKTVQATLGGFLAACVIGLFMALLRRSDNRFISLPSGWVIDFIRFTPLLVQVVFLYKVGPLVLGTYIPSLTAGIIALGLHYGTYLSEVYRSGIDNVPKGQWEAATALNFTPYQKWVNIILPQAIPPIIPVMGNYLITMFKETPMLAAVLLAEMLLKAKSRVASDFAFLEPYTMVGILFLLVSYPSAVLVRRLEKRLNQQRGV</sequence>
<comment type="caution">
    <text evidence="10">The sequence shown here is derived from an EMBL/GenBank/DDBJ whole genome shotgun (WGS) entry which is preliminary data.</text>
</comment>
<keyword evidence="7 8" id="KW-0472">Membrane</keyword>
<dbReference type="Proteomes" id="UP000677918">
    <property type="component" value="Unassembled WGS sequence"/>
</dbReference>
<dbReference type="NCBIfam" id="TIGR01726">
    <property type="entry name" value="HEQRo_perm_3TM"/>
    <property type="match status" value="1"/>
</dbReference>
<dbReference type="InterPro" id="IPR010065">
    <property type="entry name" value="AA_ABC_transptr_permease_3TM"/>
</dbReference>
<evidence type="ECO:0000256" key="4">
    <source>
        <dbReference type="ARBA" id="ARBA00022692"/>
    </source>
</evidence>
<keyword evidence="4 8" id="KW-0812">Transmembrane</keyword>
<gene>
    <name evidence="10" type="ORF">XYCOK13_17970</name>
</gene>
<evidence type="ECO:0000256" key="5">
    <source>
        <dbReference type="ARBA" id="ARBA00022970"/>
    </source>
</evidence>
<evidence type="ECO:0000256" key="1">
    <source>
        <dbReference type="ARBA" id="ARBA00004651"/>
    </source>
</evidence>
<dbReference type="NCBIfam" id="TIGR03003">
    <property type="entry name" value="ectoine_ehuD"/>
    <property type="match status" value="1"/>
</dbReference>